<dbReference type="AlphaFoldDB" id="A0A9J5ZRN6"/>
<reference evidence="1 2" key="1">
    <citation type="submission" date="2020-09" db="EMBL/GenBank/DDBJ databases">
        <title>De no assembly of potato wild relative species, Solanum commersonii.</title>
        <authorList>
            <person name="Cho K."/>
        </authorList>
    </citation>
    <scope>NUCLEOTIDE SEQUENCE [LARGE SCALE GENOMIC DNA]</scope>
    <source>
        <strain evidence="1">LZ3.2</strain>
        <tissue evidence="1">Leaf</tissue>
    </source>
</reference>
<keyword evidence="2" id="KW-1185">Reference proteome</keyword>
<sequence>MSFSRCAHATDDASRLWLMVYVIGRRHLSNAHTPELMLARPRQMPWLMLHAVGQRCLPDAHTP</sequence>
<dbReference type="EMBL" id="JACXVP010000003">
    <property type="protein sequence ID" value="KAG5614901.1"/>
    <property type="molecule type" value="Genomic_DNA"/>
</dbReference>
<evidence type="ECO:0000313" key="2">
    <source>
        <dbReference type="Proteomes" id="UP000824120"/>
    </source>
</evidence>
<proteinExistence type="predicted"/>
<gene>
    <name evidence="1" type="ORF">H5410_014725</name>
</gene>
<protein>
    <submittedName>
        <fullName evidence="1">Uncharacterized protein</fullName>
    </submittedName>
</protein>
<name>A0A9J5ZRN6_SOLCO</name>
<comment type="caution">
    <text evidence="1">The sequence shown here is derived from an EMBL/GenBank/DDBJ whole genome shotgun (WGS) entry which is preliminary data.</text>
</comment>
<evidence type="ECO:0000313" key="1">
    <source>
        <dbReference type="EMBL" id="KAG5614901.1"/>
    </source>
</evidence>
<organism evidence="1 2">
    <name type="scientific">Solanum commersonii</name>
    <name type="common">Commerson's wild potato</name>
    <name type="synonym">Commerson's nightshade</name>
    <dbReference type="NCBI Taxonomy" id="4109"/>
    <lineage>
        <taxon>Eukaryota</taxon>
        <taxon>Viridiplantae</taxon>
        <taxon>Streptophyta</taxon>
        <taxon>Embryophyta</taxon>
        <taxon>Tracheophyta</taxon>
        <taxon>Spermatophyta</taxon>
        <taxon>Magnoliopsida</taxon>
        <taxon>eudicotyledons</taxon>
        <taxon>Gunneridae</taxon>
        <taxon>Pentapetalae</taxon>
        <taxon>asterids</taxon>
        <taxon>lamiids</taxon>
        <taxon>Solanales</taxon>
        <taxon>Solanaceae</taxon>
        <taxon>Solanoideae</taxon>
        <taxon>Solaneae</taxon>
        <taxon>Solanum</taxon>
    </lineage>
</organism>
<dbReference type="Proteomes" id="UP000824120">
    <property type="component" value="Chromosome 3"/>
</dbReference>
<accession>A0A9J5ZRN6</accession>